<dbReference type="KEGG" id="mtun:MTUNDRAET4_2429"/>
<dbReference type="AlphaFoldDB" id="A0A4U8Z1Z5"/>
<evidence type="ECO:0000313" key="1">
    <source>
        <dbReference type="EMBL" id="VFU09316.1"/>
    </source>
</evidence>
<proteinExistence type="predicted"/>
<protein>
    <submittedName>
        <fullName evidence="1">Uncharacterized protein</fullName>
    </submittedName>
</protein>
<name>A0A4U8Z1Z5_METTU</name>
<gene>
    <name evidence="1" type="ORF">MTUNDRAET4_2429</name>
</gene>
<reference evidence="1 2" key="1">
    <citation type="submission" date="2019-03" db="EMBL/GenBank/DDBJ databases">
        <authorList>
            <person name="Kox A.R. M."/>
        </authorList>
    </citation>
    <scope>NUCLEOTIDE SEQUENCE [LARGE SCALE GENOMIC DNA]</scope>
    <source>
        <strain evidence="1">MTUNDRAET4 annotated genome</strain>
    </source>
</reference>
<dbReference type="EMBL" id="LR536450">
    <property type="protein sequence ID" value="VFU09316.1"/>
    <property type="molecule type" value="Genomic_DNA"/>
</dbReference>
<evidence type="ECO:0000313" key="2">
    <source>
        <dbReference type="Proteomes" id="UP000294360"/>
    </source>
</evidence>
<sequence length="73" mass="8035">MLRAFSPLRTGGLAAAQAQHAARLSRHPAWTQTSAGKYGHILLRGQPRRLRSFGIEIPAERFKSTTPTDGLPR</sequence>
<accession>A0A4U8Z1Z5</accession>
<organism evidence="1 2">
    <name type="scientific">Methylocella tundrae</name>
    <dbReference type="NCBI Taxonomy" id="227605"/>
    <lineage>
        <taxon>Bacteria</taxon>
        <taxon>Pseudomonadati</taxon>
        <taxon>Pseudomonadota</taxon>
        <taxon>Alphaproteobacteria</taxon>
        <taxon>Hyphomicrobiales</taxon>
        <taxon>Beijerinckiaceae</taxon>
        <taxon>Methylocella</taxon>
    </lineage>
</organism>
<dbReference type="Proteomes" id="UP000294360">
    <property type="component" value="Chromosome"/>
</dbReference>